<evidence type="ECO:0000313" key="4">
    <source>
        <dbReference type="Proteomes" id="UP000614047"/>
    </source>
</evidence>
<keyword evidence="2" id="KW-0862">Zinc</keyword>
<dbReference type="GO" id="GO:0000166">
    <property type="term" value="F:nucleotide binding"/>
    <property type="evidence" value="ECO:0007669"/>
    <property type="project" value="InterPro"/>
</dbReference>
<dbReference type="InterPro" id="IPR018163">
    <property type="entry name" value="Thr/Ala-tRNA-synth_IIc_edit"/>
</dbReference>
<keyword evidence="4" id="KW-1185">Reference proteome</keyword>
<keyword evidence="1" id="KW-0479">Metal-binding</keyword>
<organism evidence="3 4">
    <name type="scientific">Actinomadura viridis</name>
    <dbReference type="NCBI Taxonomy" id="58110"/>
    <lineage>
        <taxon>Bacteria</taxon>
        <taxon>Bacillati</taxon>
        <taxon>Actinomycetota</taxon>
        <taxon>Actinomycetes</taxon>
        <taxon>Streptosporangiales</taxon>
        <taxon>Thermomonosporaceae</taxon>
        <taxon>Actinomadura</taxon>
    </lineage>
</organism>
<comment type="caution">
    <text evidence="3">The sequence shown here is derived from an EMBL/GenBank/DDBJ whole genome shotgun (WGS) entry which is preliminary data.</text>
</comment>
<dbReference type="InterPro" id="IPR051335">
    <property type="entry name" value="Alanyl-tRNA_Editing_Enzymes"/>
</dbReference>
<reference evidence="3" key="1">
    <citation type="submission" date="2020-11" db="EMBL/GenBank/DDBJ databases">
        <title>Sequencing the genomes of 1000 actinobacteria strains.</title>
        <authorList>
            <person name="Klenk H.-P."/>
        </authorList>
    </citation>
    <scope>NUCLEOTIDE SEQUENCE</scope>
    <source>
        <strain evidence="3">DSM 43175</strain>
    </source>
</reference>
<keyword evidence="3" id="KW-0436">Ligase</keyword>
<dbReference type="EC" id="6.1.1.7" evidence="3"/>
<dbReference type="Proteomes" id="UP000614047">
    <property type="component" value="Unassembled WGS sequence"/>
</dbReference>
<dbReference type="GO" id="GO:0004813">
    <property type="term" value="F:alanine-tRNA ligase activity"/>
    <property type="evidence" value="ECO:0007669"/>
    <property type="project" value="UniProtKB-EC"/>
</dbReference>
<proteinExistence type="predicted"/>
<dbReference type="RefSeq" id="WP_307829228.1">
    <property type="nucleotide sequence ID" value="NZ_BAABES010000002.1"/>
</dbReference>
<dbReference type="GO" id="GO:0046872">
    <property type="term" value="F:metal ion binding"/>
    <property type="evidence" value="ECO:0007669"/>
    <property type="project" value="UniProtKB-KW"/>
</dbReference>
<name>A0A931DSS7_9ACTN</name>
<gene>
    <name evidence="3" type="ORF">IW256_006146</name>
</gene>
<dbReference type="GO" id="GO:0002161">
    <property type="term" value="F:aminoacyl-tRNA deacylase activity"/>
    <property type="evidence" value="ECO:0007669"/>
    <property type="project" value="UniProtKB-ARBA"/>
</dbReference>
<accession>A0A931DSS7</accession>
<dbReference type="AlphaFoldDB" id="A0A931DSS7"/>
<dbReference type="PANTHER" id="PTHR43462:SF1">
    <property type="entry name" value="ALANYL-TRNA EDITING PROTEIN AARSD1"/>
    <property type="match status" value="1"/>
</dbReference>
<evidence type="ECO:0000256" key="2">
    <source>
        <dbReference type="ARBA" id="ARBA00022833"/>
    </source>
</evidence>
<dbReference type="EMBL" id="JADOUA010000001">
    <property type="protein sequence ID" value="MBG6092033.1"/>
    <property type="molecule type" value="Genomic_DNA"/>
</dbReference>
<sequence>MRGVGGSTLVTFPAGAVWERSRVVGTAAMDGGCGVVTERTPFHPLDHTWPDQPADTGVLVVDELEFPVVDCLTGAVPLDGGDLRCGDDIPARRGDGGWAWVVVHVIERALPMGVPVDLRVDAERRRAFSEGHTACHLMALALNAALAPRWRKEVRAVDGLGRPDFDKLAITSSRIVARGSRDTYRIGSSLRRKGFDRDGLAGELPEIAERMNGLLATWVDADVPVRVVAPSSELAARRTWRCALPEGTVEMPCGGTHVASTGELGAVGVTLESSEEGLVIETKVCHCA</sequence>
<dbReference type="Gene3D" id="3.30.980.10">
    <property type="entry name" value="Threonyl-trna Synthetase, Chain A, domain 2"/>
    <property type="match status" value="1"/>
</dbReference>
<dbReference type="PANTHER" id="PTHR43462">
    <property type="entry name" value="ALANYL-TRNA EDITING PROTEIN"/>
    <property type="match status" value="1"/>
</dbReference>
<evidence type="ECO:0000256" key="1">
    <source>
        <dbReference type="ARBA" id="ARBA00022723"/>
    </source>
</evidence>
<protein>
    <submittedName>
        <fullName evidence="3">Alanyl-tRNA synthetase</fullName>
        <ecNumber evidence="3">6.1.1.7</ecNumber>
    </submittedName>
</protein>
<dbReference type="SUPFAM" id="SSF55186">
    <property type="entry name" value="ThrRS/AlaRS common domain"/>
    <property type="match status" value="1"/>
</dbReference>
<evidence type="ECO:0000313" key="3">
    <source>
        <dbReference type="EMBL" id="MBG6092033.1"/>
    </source>
</evidence>